<protein>
    <submittedName>
        <fullName evidence="2">Uncharacterized protein</fullName>
    </submittedName>
</protein>
<comment type="caution">
    <text evidence="2">The sequence shown here is derived from an EMBL/GenBank/DDBJ whole genome shotgun (WGS) entry which is preliminary data.</text>
</comment>
<dbReference type="EMBL" id="JAMZMK010008502">
    <property type="protein sequence ID" value="KAI7740160.1"/>
    <property type="molecule type" value="Genomic_DNA"/>
</dbReference>
<keyword evidence="3" id="KW-1185">Reference proteome</keyword>
<name>A0AAD5CF65_AMBAR</name>
<feature type="compositionally biased region" description="Pro residues" evidence="1">
    <location>
        <begin position="109"/>
        <end position="121"/>
    </location>
</feature>
<evidence type="ECO:0000313" key="3">
    <source>
        <dbReference type="Proteomes" id="UP001206925"/>
    </source>
</evidence>
<sequence>MREGGDRHAGEIRLIIEYTSANKPANIQTLPYGAPQGSLYPLVSSPPPLSVAPYPPAGGYPAPSPYPSYPPNLGAYQPSPYPPQGTYYAQPYPPNPAYPSQQYVSQHPSCPPYPGTYPPLY</sequence>
<evidence type="ECO:0000313" key="2">
    <source>
        <dbReference type="EMBL" id="KAI7740160.1"/>
    </source>
</evidence>
<organism evidence="2 3">
    <name type="scientific">Ambrosia artemisiifolia</name>
    <name type="common">Common ragweed</name>
    <dbReference type="NCBI Taxonomy" id="4212"/>
    <lineage>
        <taxon>Eukaryota</taxon>
        <taxon>Viridiplantae</taxon>
        <taxon>Streptophyta</taxon>
        <taxon>Embryophyta</taxon>
        <taxon>Tracheophyta</taxon>
        <taxon>Spermatophyta</taxon>
        <taxon>Magnoliopsida</taxon>
        <taxon>eudicotyledons</taxon>
        <taxon>Gunneridae</taxon>
        <taxon>Pentapetalae</taxon>
        <taxon>asterids</taxon>
        <taxon>campanulids</taxon>
        <taxon>Asterales</taxon>
        <taxon>Asteraceae</taxon>
        <taxon>Asteroideae</taxon>
        <taxon>Heliantheae alliance</taxon>
        <taxon>Heliantheae</taxon>
        <taxon>Ambrosia</taxon>
    </lineage>
</organism>
<feature type="region of interest" description="Disordered" evidence="1">
    <location>
        <begin position="68"/>
        <end position="121"/>
    </location>
</feature>
<accession>A0AAD5CF65</accession>
<dbReference type="AlphaFoldDB" id="A0AAD5CF65"/>
<evidence type="ECO:0000256" key="1">
    <source>
        <dbReference type="SAM" id="MobiDB-lite"/>
    </source>
</evidence>
<reference evidence="2" key="1">
    <citation type="submission" date="2022-06" db="EMBL/GenBank/DDBJ databases">
        <title>Uncovering the hologenomic basis of an extraordinary plant invasion.</title>
        <authorList>
            <person name="Bieker V.C."/>
            <person name="Martin M.D."/>
            <person name="Gilbert T."/>
            <person name="Hodgins K."/>
            <person name="Battlay P."/>
            <person name="Petersen B."/>
            <person name="Wilson J."/>
        </authorList>
    </citation>
    <scope>NUCLEOTIDE SEQUENCE</scope>
    <source>
        <strain evidence="2">AA19_3_7</strain>
        <tissue evidence="2">Leaf</tissue>
    </source>
</reference>
<dbReference type="Proteomes" id="UP001206925">
    <property type="component" value="Unassembled WGS sequence"/>
</dbReference>
<gene>
    <name evidence="2" type="ORF">M8C21_013860</name>
</gene>
<proteinExistence type="predicted"/>